<dbReference type="Pfam" id="PF01852">
    <property type="entry name" value="START"/>
    <property type="match status" value="1"/>
</dbReference>
<evidence type="ECO:0000256" key="15">
    <source>
        <dbReference type="ARBA" id="ARBA00076937"/>
    </source>
</evidence>
<proteinExistence type="predicted"/>
<dbReference type="PANTHER" id="PTHR19308">
    <property type="entry name" value="PHOSPHATIDYLCHOLINE TRANSFER PROTEIN"/>
    <property type="match status" value="1"/>
</dbReference>
<evidence type="ECO:0000256" key="7">
    <source>
        <dbReference type="ARBA" id="ARBA00022846"/>
    </source>
</evidence>
<evidence type="ECO:0000256" key="5">
    <source>
        <dbReference type="ARBA" id="ARBA00022490"/>
    </source>
</evidence>
<evidence type="ECO:0000256" key="3">
    <source>
        <dbReference type="ARBA" id="ARBA00004496"/>
    </source>
</evidence>
<evidence type="ECO:0000256" key="14">
    <source>
        <dbReference type="ARBA" id="ARBA00070345"/>
    </source>
</evidence>
<keyword evidence="8" id="KW-0007">Acetylation</keyword>
<sequence>MDVGVVRVAEDCDFEKLKSLLENHVGWKLDYHKESTKIWTKSSSDTSFKMIKIKTIFKDVDPQQMYDVLHDPDYRKVWDDHMIESCDIGCLNPNNDIGYYALSCPPPLRNRDFVLQRSWLDTGKEQYILNHSVFHEKFPPRKGYVRAKSHLTGKVLILSVGFLIRVCQEGGCELGYVSQTDPQGNLPSWMVNRVTQILAPKMVKRLYKASLGYKAWKASHNPDLKPWHFPEQMTAPRISITECVQSEVEKKHKQIDDGLDETRVKEKSVLNNLQES</sequence>
<evidence type="ECO:0000256" key="6">
    <source>
        <dbReference type="ARBA" id="ARBA00022553"/>
    </source>
</evidence>
<keyword evidence="12" id="KW-0472">Membrane</keyword>
<dbReference type="GO" id="GO:0031514">
    <property type="term" value="C:motile cilium"/>
    <property type="evidence" value="ECO:0007669"/>
    <property type="project" value="UniProtKB-SubCell"/>
</dbReference>
<keyword evidence="11" id="KW-0446">Lipid-binding</keyword>
<evidence type="ECO:0000256" key="10">
    <source>
        <dbReference type="ARBA" id="ARBA00023069"/>
    </source>
</evidence>
<keyword evidence="6" id="KW-0597">Phosphoprotein</keyword>
<dbReference type="SMART" id="SM00234">
    <property type="entry name" value="START"/>
    <property type="match status" value="1"/>
</dbReference>
<keyword evidence="10" id="KW-0969">Cilium</keyword>
<dbReference type="OrthoDB" id="5403181at2759"/>
<evidence type="ECO:0000259" key="17">
    <source>
        <dbReference type="PROSITE" id="PS50848"/>
    </source>
</evidence>
<dbReference type="GO" id="GO:0008289">
    <property type="term" value="F:lipid binding"/>
    <property type="evidence" value="ECO:0007669"/>
    <property type="project" value="UniProtKB-KW"/>
</dbReference>
<accession>A0A8K0P579</accession>
<name>A0A8K0P579_LADFU</name>
<dbReference type="PROSITE" id="PS50848">
    <property type="entry name" value="START"/>
    <property type="match status" value="1"/>
</dbReference>
<reference evidence="18" key="1">
    <citation type="submission" date="2013-04" db="EMBL/GenBank/DDBJ databases">
        <authorList>
            <person name="Qu J."/>
            <person name="Murali S.C."/>
            <person name="Bandaranaike D."/>
            <person name="Bellair M."/>
            <person name="Blankenburg K."/>
            <person name="Chao H."/>
            <person name="Dinh H."/>
            <person name="Doddapaneni H."/>
            <person name="Downs B."/>
            <person name="Dugan-Rocha S."/>
            <person name="Elkadiri S."/>
            <person name="Gnanaolivu R.D."/>
            <person name="Hernandez B."/>
            <person name="Javaid M."/>
            <person name="Jayaseelan J.C."/>
            <person name="Lee S."/>
            <person name="Li M."/>
            <person name="Ming W."/>
            <person name="Munidasa M."/>
            <person name="Muniz J."/>
            <person name="Nguyen L."/>
            <person name="Ongeri F."/>
            <person name="Osuji N."/>
            <person name="Pu L.-L."/>
            <person name="Puazo M."/>
            <person name="Qu C."/>
            <person name="Quiroz J."/>
            <person name="Raj R."/>
            <person name="Weissenberger G."/>
            <person name="Xin Y."/>
            <person name="Zou X."/>
            <person name="Han Y."/>
            <person name="Richards S."/>
            <person name="Worley K."/>
            <person name="Muzny D."/>
            <person name="Gibbs R."/>
        </authorList>
    </citation>
    <scope>NUCLEOTIDE SEQUENCE</scope>
    <source>
        <strain evidence="18">Sampled in the wild</strain>
    </source>
</reference>
<keyword evidence="4" id="KW-0813">Transport</keyword>
<dbReference type="InterPro" id="IPR051213">
    <property type="entry name" value="START_lipid_transfer"/>
</dbReference>
<keyword evidence="5" id="KW-0963">Cytoplasm</keyword>
<evidence type="ECO:0000256" key="16">
    <source>
        <dbReference type="ARBA" id="ARBA00080073"/>
    </source>
</evidence>
<evidence type="ECO:0000256" key="9">
    <source>
        <dbReference type="ARBA" id="ARBA00023055"/>
    </source>
</evidence>
<keyword evidence="7" id="KW-0282">Flagellum</keyword>
<organism evidence="18 19">
    <name type="scientific">Ladona fulva</name>
    <name type="common">Scarce chaser dragonfly</name>
    <name type="synonym">Libellula fulva</name>
    <dbReference type="NCBI Taxonomy" id="123851"/>
    <lineage>
        <taxon>Eukaryota</taxon>
        <taxon>Metazoa</taxon>
        <taxon>Ecdysozoa</taxon>
        <taxon>Arthropoda</taxon>
        <taxon>Hexapoda</taxon>
        <taxon>Insecta</taxon>
        <taxon>Pterygota</taxon>
        <taxon>Palaeoptera</taxon>
        <taxon>Odonata</taxon>
        <taxon>Epiprocta</taxon>
        <taxon>Anisoptera</taxon>
        <taxon>Libelluloidea</taxon>
        <taxon>Libellulidae</taxon>
        <taxon>Ladona</taxon>
    </lineage>
</organism>
<dbReference type="PANTHER" id="PTHR19308:SF14">
    <property type="entry name" value="START DOMAIN-CONTAINING PROTEIN"/>
    <property type="match status" value="1"/>
</dbReference>
<dbReference type="GO" id="GO:0016020">
    <property type="term" value="C:membrane"/>
    <property type="evidence" value="ECO:0007669"/>
    <property type="project" value="UniProtKB-SubCell"/>
</dbReference>
<dbReference type="InterPro" id="IPR041951">
    <property type="entry name" value="STARD10_START"/>
</dbReference>
<evidence type="ECO:0000256" key="4">
    <source>
        <dbReference type="ARBA" id="ARBA00022448"/>
    </source>
</evidence>
<dbReference type="GO" id="GO:0006869">
    <property type="term" value="P:lipid transport"/>
    <property type="evidence" value="ECO:0007669"/>
    <property type="project" value="UniProtKB-KW"/>
</dbReference>
<evidence type="ECO:0000256" key="13">
    <source>
        <dbReference type="ARBA" id="ARBA00023273"/>
    </source>
</evidence>
<dbReference type="Gene3D" id="3.30.530.20">
    <property type="match status" value="1"/>
</dbReference>
<evidence type="ECO:0000256" key="2">
    <source>
        <dbReference type="ARBA" id="ARBA00004370"/>
    </source>
</evidence>
<comment type="caution">
    <text evidence="18">The sequence shown here is derived from an EMBL/GenBank/DDBJ whole genome shotgun (WGS) entry which is preliminary data.</text>
</comment>
<gene>
    <name evidence="18" type="ORF">J437_LFUL012259</name>
</gene>
<evidence type="ECO:0000256" key="1">
    <source>
        <dbReference type="ARBA" id="ARBA00004230"/>
    </source>
</evidence>
<evidence type="ECO:0000256" key="8">
    <source>
        <dbReference type="ARBA" id="ARBA00022990"/>
    </source>
</evidence>
<dbReference type="EMBL" id="KZ308551">
    <property type="protein sequence ID" value="KAG8231349.1"/>
    <property type="molecule type" value="Genomic_DNA"/>
</dbReference>
<keyword evidence="13" id="KW-0966">Cell projection</keyword>
<evidence type="ECO:0000256" key="11">
    <source>
        <dbReference type="ARBA" id="ARBA00023121"/>
    </source>
</evidence>
<evidence type="ECO:0000256" key="12">
    <source>
        <dbReference type="ARBA" id="ARBA00023136"/>
    </source>
</evidence>
<dbReference type="InterPro" id="IPR002913">
    <property type="entry name" value="START_lipid-bd_dom"/>
</dbReference>
<evidence type="ECO:0000313" key="18">
    <source>
        <dbReference type="EMBL" id="KAG8231349.1"/>
    </source>
</evidence>
<protein>
    <recommendedName>
        <fullName evidence="14">START domain-containing protein 10</fullName>
    </recommendedName>
    <alternativeName>
        <fullName evidence="15">PCTP-like protein</fullName>
    </alternativeName>
    <alternativeName>
        <fullName evidence="16">StAR-related lipid transfer protein 10</fullName>
    </alternativeName>
</protein>
<dbReference type="AlphaFoldDB" id="A0A8K0P579"/>
<dbReference type="Proteomes" id="UP000792457">
    <property type="component" value="Unassembled WGS sequence"/>
</dbReference>
<evidence type="ECO:0000313" key="19">
    <source>
        <dbReference type="Proteomes" id="UP000792457"/>
    </source>
</evidence>
<keyword evidence="9" id="KW-0445">Lipid transport</keyword>
<comment type="subcellular location">
    <subcellularLocation>
        <location evidence="1">Cell projection</location>
        <location evidence="1">Cilium</location>
        <location evidence="1">Flagellum</location>
    </subcellularLocation>
    <subcellularLocation>
        <location evidence="3">Cytoplasm</location>
    </subcellularLocation>
    <subcellularLocation>
        <location evidence="2">Membrane</location>
    </subcellularLocation>
</comment>
<dbReference type="InterPro" id="IPR023393">
    <property type="entry name" value="START-like_dom_sf"/>
</dbReference>
<keyword evidence="19" id="KW-1185">Reference proteome</keyword>
<dbReference type="FunFam" id="3.30.530.20:FF:000008">
    <property type="entry name" value="START domain containing 10"/>
    <property type="match status" value="1"/>
</dbReference>
<feature type="domain" description="START" evidence="17">
    <location>
        <begin position="26"/>
        <end position="215"/>
    </location>
</feature>
<dbReference type="CDD" id="cd08871">
    <property type="entry name" value="START_STARD10-like"/>
    <property type="match status" value="1"/>
</dbReference>
<dbReference type="GO" id="GO:0005829">
    <property type="term" value="C:cytosol"/>
    <property type="evidence" value="ECO:0007669"/>
    <property type="project" value="UniProtKB-ARBA"/>
</dbReference>
<dbReference type="SUPFAM" id="SSF55961">
    <property type="entry name" value="Bet v1-like"/>
    <property type="match status" value="1"/>
</dbReference>
<reference evidence="18" key="2">
    <citation type="submission" date="2017-10" db="EMBL/GenBank/DDBJ databases">
        <title>Ladona fulva Genome sequencing and assembly.</title>
        <authorList>
            <person name="Murali S."/>
            <person name="Richards S."/>
            <person name="Bandaranaike D."/>
            <person name="Bellair M."/>
            <person name="Blankenburg K."/>
            <person name="Chao H."/>
            <person name="Dinh H."/>
            <person name="Doddapaneni H."/>
            <person name="Dugan-Rocha S."/>
            <person name="Elkadiri S."/>
            <person name="Gnanaolivu R."/>
            <person name="Hernandez B."/>
            <person name="Skinner E."/>
            <person name="Javaid M."/>
            <person name="Lee S."/>
            <person name="Li M."/>
            <person name="Ming W."/>
            <person name="Munidasa M."/>
            <person name="Muniz J."/>
            <person name="Nguyen L."/>
            <person name="Hughes D."/>
            <person name="Osuji N."/>
            <person name="Pu L.-L."/>
            <person name="Puazo M."/>
            <person name="Qu C."/>
            <person name="Quiroz J."/>
            <person name="Raj R."/>
            <person name="Weissenberger G."/>
            <person name="Xin Y."/>
            <person name="Zou X."/>
            <person name="Han Y."/>
            <person name="Worley K."/>
            <person name="Muzny D."/>
            <person name="Gibbs R."/>
        </authorList>
    </citation>
    <scope>NUCLEOTIDE SEQUENCE</scope>
    <source>
        <strain evidence="18">Sampled in the wild</strain>
    </source>
</reference>